<dbReference type="OrthoDB" id="5241017at2"/>
<dbReference type="InterPro" id="IPR050515">
    <property type="entry name" value="Beta-lactam/transpept"/>
</dbReference>
<dbReference type="EMBL" id="MRDE01000076">
    <property type="protein sequence ID" value="OMH23262.1"/>
    <property type="molecule type" value="Genomic_DNA"/>
</dbReference>
<dbReference type="RefSeq" id="WP_076705238.1">
    <property type="nucleotide sequence ID" value="NZ_MRDE01000076.1"/>
</dbReference>
<dbReference type="Pfam" id="PF03717">
    <property type="entry name" value="PBP_dimer"/>
    <property type="match status" value="1"/>
</dbReference>
<evidence type="ECO:0000256" key="3">
    <source>
        <dbReference type="ARBA" id="ARBA00023136"/>
    </source>
</evidence>
<evidence type="ECO:0000256" key="4">
    <source>
        <dbReference type="SAM" id="MobiDB-lite"/>
    </source>
</evidence>
<evidence type="ECO:0000259" key="6">
    <source>
        <dbReference type="Pfam" id="PF03717"/>
    </source>
</evidence>
<dbReference type="Gene3D" id="3.40.710.10">
    <property type="entry name" value="DD-peptidase/beta-lactamase superfamily"/>
    <property type="match status" value="1"/>
</dbReference>
<evidence type="ECO:0008006" key="9">
    <source>
        <dbReference type="Google" id="ProtNLM"/>
    </source>
</evidence>
<dbReference type="AlphaFoldDB" id="A0A1R1L6U6"/>
<reference evidence="7 8" key="1">
    <citation type="submission" date="2016-12" db="EMBL/GenBank/DDBJ databases">
        <title>Draft genome of Tersicoccus phoenicis 1P05MA.</title>
        <authorList>
            <person name="Nakajima Y."/>
            <person name="Yoshizawa S."/>
            <person name="Nakamura K."/>
            <person name="Ogura Y."/>
            <person name="Hayashi T."/>
            <person name="Kogure K."/>
        </authorList>
    </citation>
    <scope>NUCLEOTIDE SEQUENCE [LARGE SCALE GENOMIC DNA]</scope>
    <source>
        <strain evidence="7 8">1p05MA</strain>
    </source>
</reference>
<feature type="region of interest" description="Disordered" evidence="4">
    <location>
        <begin position="541"/>
        <end position="560"/>
    </location>
</feature>
<dbReference type="Gene3D" id="3.90.1310.10">
    <property type="entry name" value="Penicillin-binding protein 2a (Domain 2)"/>
    <property type="match status" value="1"/>
</dbReference>
<evidence type="ECO:0000256" key="1">
    <source>
        <dbReference type="ARBA" id="ARBA00004370"/>
    </source>
</evidence>
<dbReference type="InterPro" id="IPR005311">
    <property type="entry name" value="PBP_dimer"/>
</dbReference>
<dbReference type="GO" id="GO:0008658">
    <property type="term" value="F:penicillin binding"/>
    <property type="evidence" value="ECO:0007669"/>
    <property type="project" value="InterPro"/>
</dbReference>
<evidence type="ECO:0000256" key="2">
    <source>
        <dbReference type="ARBA" id="ARBA00007171"/>
    </source>
</evidence>
<dbReference type="SUPFAM" id="SSF56519">
    <property type="entry name" value="Penicillin binding protein dimerisation domain"/>
    <property type="match status" value="1"/>
</dbReference>
<protein>
    <recommendedName>
        <fullName evidence="9">Penicillin-binding protein</fullName>
    </recommendedName>
</protein>
<dbReference type="GO" id="GO:0071555">
    <property type="term" value="P:cell wall organization"/>
    <property type="evidence" value="ECO:0007669"/>
    <property type="project" value="TreeGrafter"/>
</dbReference>
<name>A0A1R1L6U6_9MICC</name>
<dbReference type="GO" id="GO:0071972">
    <property type="term" value="F:peptidoglycan L,D-transpeptidase activity"/>
    <property type="evidence" value="ECO:0007669"/>
    <property type="project" value="TreeGrafter"/>
</dbReference>
<keyword evidence="8" id="KW-1185">Reference proteome</keyword>
<dbReference type="PANTHER" id="PTHR30627">
    <property type="entry name" value="PEPTIDOGLYCAN D,D-TRANSPEPTIDASE"/>
    <property type="match status" value="1"/>
</dbReference>
<comment type="subcellular location">
    <subcellularLocation>
        <location evidence="1">Membrane</location>
    </subcellularLocation>
</comment>
<accession>A0A1R1L6U6</accession>
<dbReference type="Pfam" id="PF00905">
    <property type="entry name" value="Transpeptidase"/>
    <property type="match status" value="1"/>
</dbReference>
<dbReference type="InterPro" id="IPR012338">
    <property type="entry name" value="Beta-lactam/transpept-like"/>
</dbReference>
<dbReference type="STRING" id="554083.BKD30_12970"/>
<evidence type="ECO:0000259" key="5">
    <source>
        <dbReference type="Pfam" id="PF00905"/>
    </source>
</evidence>
<dbReference type="Proteomes" id="UP000187085">
    <property type="component" value="Unassembled WGS sequence"/>
</dbReference>
<feature type="domain" description="Penicillin-binding protein transpeptidase" evidence="5">
    <location>
        <begin position="359"/>
        <end position="647"/>
    </location>
</feature>
<proteinExistence type="inferred from homology"/>
<dbReference type="InterPro" id="IPR001460">
    <property type="entry name" value="PCN-bd_Tpept"/>
</dbReference>
<evidence type="ECO:0000313" key="8">
    <source>
        <dbReference type="Proteomes" id="UP000187085"/>
    </source>
</evidence>
<dbReference type="InterPro" id="IPR036138">
    <property type="entry name" value="PBP_dimer_sf"/>
</dbReference>
<comment type="caution">
    <text evidence="7">The sequence shown here is derived from an EMBL/GenBank/DDBJ whole genome shotgun (WGS) entry which is preliminary data.</text>
</comment>
<dbReference type="GO" id="GO:0005886">
    <property type="term" value="C:plasma membrane"/>
    <property type="evidence" value="ECO:0007669"/>
    <property type="project" value="TreeGrafter"/>
</dbReference>
<comment type="similarity">
    <text evidence="2">Belongs to the transpeptidase family.</text>
</comment>
<gene>
    <name evidence="7" type="ORF">BKD30_12970</name>
</gene>
<evidence type="ECO:0000313" key="7">
    <source>
        <dbReference type="EMBL" id="OMH23262.1"/>
    </source>
</evidence>
<sequence>MLLPPGSARRRRHPVRAVAVVVAGLLAGTLSACTYTGDPVQPVADRLAAALSARNADQIPFTGTTGAAVTQQLAARSEQLGGIAPAVTVDRVDRPDGAAANVALTVRWDIDATDRDWTYTVTAQLARKDGQWSVTNGDGLIDPSLNPGERLALRRVAPERGDILGAGDTPIVTARPVVHLGVDKTKVPAAEQDRAARAVASAVGIDPAAYAAAVKAAGTQAFVEAITYRDGTHAAERRAAAAVTGAVEVPDQLPLAPSATFARAVLGSVGPVTAEMVADSGGRYRAGDTAGLSGLQAQYEDRLAGTPGTRVLAVPAQGEPRTLFENQAQAGTDVRTSLDPRVQTLAERLLADQKPASALVAVRPSTGEIVAAANGPGSNGYNTALLGQYAPGSIFKVATSLGVLRTGATPATTVPCTPSITVDGRTFKNFPGYPASALGDVPLRTAITFSCNTAFIAQYDRVDDAGLTSAAGSLGVGRPNETGAAAFLGSVPTGVSATNHAASMIGQGKVLVSPLAAATMAASVARGSTVTPRLVTSDPAATTASASAPASPSATASSVPAVPLTGAEAAGLRTLMRSVVTGGGVDPLKDVPGGSVYAKTGTAEYGTADPPQTHSWIIAYQGDLAVAVFVEEGDHGAITSAPIAARLFTELAK</sequence>
<feature type="domain" description="Penicillin-binding protein dimerisation" evidence="6">
    <location>
        <begin position="156"/>
        <end position="320"/>
    </location>
</feature>
<dbReference type="PANTHER" id="PTHR30627:SF24">
    <property type="entry name" value="PENICILLIN-BINDING PROTEIN 4B"/>
    <property type="match status" value="1"/>
</dbReference>
<organism evidence="7 8">
    <name type="scientific">Tersicoccus phoenicis</name>
    <dbReference type="NCBI Taxonomy" id="554083"/>
    <lineage>
        <taxon>Bacteria</taxon>
        <taxon>Bacillati</taxon>
        <taxon>Actinomycetota</taxon>
        <taxon>Actinomycetes</taxon>
        <taxon>Micrococcales</taxon>
        <taxon>Micrococcaceae</taxon>
        <taxon>Tersicoccus</taxon>
    </lineage>
</organism>
<keyword evidence="3" id="KW-0472">Membrane</keyword>
<dbReference type="SUPFAM" id="SSF56601">
    <property type="entry name" value="beta-lactamase/transpeptidase-like"/>
    <property type="match status" value="1"/>
</dbReference>